<accession>A0A6S6QYV2</accession>
<keyword evidence="12" id="KW-0547">Nucleotide-binding</keyword>
<dbReference type="GO" id="GO:0043752">
    <property type="term" value="F:adenosylcobinamide kinase activity"/>
    <property type="evidence" value="ECO:0007669"/>
    <property type="project" value="UniProtKB-EC"/>
</dbReference>
<proteinExistence type="inferred from homology"/>
<dbReference type="Proteomes" id="UP000515561">
    <property type="component" value="Chromosome"/>
</dbReference>
<dbReference type="InterPro" id="IPR027417">
    <property type="entry name" value="P-loop_NTPase"/>
</dbReference>
<dbReference type="CDD" id="cd00544">
    <property type="entry name" value="CobU"/>
    <property type="match status" value="1"/>
</dbReference>
<comment type="similarity">
    <text evidence="7">Belongs to the CobU/CobP family.</text>
</comment>
<evidence type="ECO:0000256" key="11">
    <source>
        <dbReference type="ARBA" id="ARBA00022679"/>
    </source>
</evidence>
<dbReference type="GO" id="GO:0008820">
    <property type="term" value="F:cobinamide phosphate guanylyltransferase activity"/>
    <property type="evidence" value="ECO:0007669"/>
    <property type="project" value="UniProtKB-EC"/>
</dbReference>
<keyword evidence="14" id="KW-0067">ATP-binding</keyword>
<comment type="pathway">
    <text evidence="5">Cofactor biosynthesis; adenosylcobalamin biosynthesis; adenosylcobalamin from cob(II)yrinate a,c-diamide: step 6/7.</text>
</comment>
<evidence type="ECO:0000256" key="5">
    <source>
        <dbReference type="ARBA" id="ARBA00004692"/>
    </source>
</evidence>
<comment type="pathway">
    <text evidence="6">Cofactor biosynthesis; adenosylcobalamin biosynthesis; adenosylcobalamin from cob(II)yrinate a,c-diamide: step 5/7.</text>
</comment>
<dbReference type="KEGG" id="acel:acsn021_39620"/>
<evidence type="ECO:0000256" key="12">
    <source>
        <dbReference type="ARBA" id="ARBA00022741"/>
    </source>
</evidence>
<dbReference type="PANTHER" id="PTHR34848:SF1">
    <property type="entry name" value="BIFUNCTIONAL ADENOSYLCOBALAMIN BIOSYNTHESIS PROTEIN COBU"/>
    <property type="match status" value="1"/>
</dbReference>
<evidence type="ECO:0000256" key="16">
    <source>
        <dbReference type="ARBA" id="ARBA00029570"/>
    </source>
</evidence>
<evidence type="ECO:0000256" key="10">
    <source>
        <dbReference type="ARBA" id="ARBA00022573"/>
    </source>
</evidence>
<evidence type="ECO:0000256" key="1">
    <source>
        <dbReference type="ARBA" id="ARBA00000312"/>
    </source>
</evidence>
<evidence type="ECO:0000256" key="17">
    <source>
        <dbReference type="ARBA" id="ARBA00030571"/>
    </source>
</evidence>
<evidence type="ECO:0000256" key="3">
    <source>
        <dbReference type="ARBA" id="ARBA00001522"/>
    </source>
</evidence>
<evidence type="ECO:0000256" key="7">
    <source>
        <dbReference type="ARBA" id="ARBA00007490"/>
    </source>
</evidence>
<dbReference type="AlphaFoldDB" id="A0A6S6QYV2"/>
<keyword evidence="13 18" id="KW-0418">Kinase</keyword>
<evidence type="ECO:0000313" key="19">
    <source>
        <dbReference type="Proteomes" id="UP000515561"/>
    </source>
</evidence>
<keyword evidence="15" id="KW-0342">GTP-binding</keyword>
<dbReference type="GO" id="GO:0009236">
    <property type="term" value="P:cobalamin biosynthetic process"/>
    <property type="evidence" value="ECO:0007669"/>
    <property type="project" value="UniProtKB-UniPathway"/>
</dbReference>
<reference evidence="18 19" key="1">
    <citation type="journal article" date="2016" name="Int. J. Syst. Evol. Microbiol.">
        <title>Descriptions of Anaerotaenia torta gen. nov., sp. nov. and Anaerocolumna cellulosilytica gen. nov., sp. nov. isolated from a methanogenic reactor of cattle waste.</title>
        <authorList>
            <person name="Uek A."/>
            <person name="Ohtaki Y."/>
            <person name="Kaku N."/>
            <person name="Ueki K."/>
        </authorList>
    </citation>
    <scope>NUCLEOTIDE SEQUENCE [LARGE SCALE GENOMIC DNA]</scope>
    <source>
        <strain evidence="18 19">SN021</strain>
    </source>
</reference>
<keyword evidence="11 18" id="KW-0808">Transferase</keyword>
<evidence type="ECO:0000313" key="18">
    <source>
        <dbReference type="EMBL" id="BCJ96393.1"/>
    </source>
</evidence>
<dbReference type="InterPro" id="IPR003203">
    <property type="entry name" value="CobU/CobP"/>
</dbReference>
<dbReference type="EC" id="2.7.1.156" evidence="8"/>
<comment type="catalytic activity">
    <reaction evidence="1">
        <text>adenosylcob(III)inamide + ATP = adenosylcob(III)inamide phosphate + ADP + H(+)</text>
        <dbReference type="Rhea" id="RHEA:15769"/>
        <dbReference type="ChEBI" id="CHEBI:2480"/>
        <dbReference type="ChEBI" id="CHEBI:15378"/>
        <dbReference type="ChEBI" id="CHEBI:30616"/>
        <dbReference type="ChEBI" id="CHEBI:58502"/>
        <dbReference type="ChEBI" id="CHEBI:456216"/>
        <dbReference type="EC" id="2.7.1.156"/>
    </reaction>
</comment>
<evidence type="ECO:0000256" key="8">
    <source>
        <dbReference type="ARBA" id="ARBA00012016"/>
    </source>
</evidence>
<comment type="catalytic activity">
    <reaction evidence="2">
        <text>adenosylcob(III)inamide phosphate + GTP + H(+) = adenosylcob(III)inamide-GDP + diphosphate</text>
        <dbReference type="Rhea" id="RHEA:22712"/>
        <dbReference type="ChEBI" id="CHEBI:15378"/>
        <dbReference type="ChEBI" id="CHEBI:33019"/>
        <dbReference type="ChEBI" id="CHEBI:37565"/>
        <dbReference type="ChEBI" id="CHEBI:58502"/>
        <dbReference type="ChEBI" id="CHEBI:60487"/>
        <dbReference type="EC" id="2.7.7.62"/>
    </reaction>
</comment>
<dbReference type="RefSeq" id="WP_184093247.1">
    <property type="nucleotide sequence ID" value="NZ_AP023367.1"/>
</dbReference>
<evidence type="ECO:0000256" key="6">
    <source>
        <dbReference type="ARBA" id="ARBA00005159"/>
    </source>
</evidence>
<evidence type="ECO:0000256" key="14">
    <source>
        <dbReference type="ARBA" id="ARBA00022840"/>
    </source>
</evidence>
<dbReference type="GO" id="GO:0005524">
    <property type="term" value="F:ATP binding"/>
    <property type="evidence" value="ECO:0007669"/>
    <property type="project" value="UniProtKB-KW"/>
</dbReference>
<protein>
    <recommendedName>
        <fullName evidence="16">Adenosylcobinamide kinase</fullName>
        <ecNumber evidence="8">2.7.1.156</ecNumber>
        <ecNumber evidence="9">2.7.7.62</ecNumber>
    </recommendedName>
    <alternativeName>
        <fullName evidence="17">Adenosylcobinamide-phosphate guanylyltransferase</fullName>
    </alternativeName>
</protein>
<name>A0A6S6QYV2_9FIRM</name>
<dbReference type="Gene3D" id="3.40.50.300">
    <property type="entry name" value="P-loop containing nucleotide triphosphate hydrolases"/>
    <property type="match status" value="1"/>
</dbReference>
<dbReference type="PIRSF" id="PIRSF006135">
    <property type="entry name" value="CobU"/>
    <property type="match status" value="1"/>
</dbReference>
<comment type="function">
    <text evidence="4">Catalyzes ATP-dependent phosphorylation of adenosylcobinamide and addition of GMP to adenosylcobinamide phosphate.</text>
</comment>
<dbReference type="EC" id="2.7.7.62" evidence="9"/>
<evidence type="ECO:0000256" key="4">
    <source>
        <dbReference type="ARBA" id="ARBA00003889"/>
    </source>
</evidence>
<dbReference type="UniPathway" id="UPA00148">
    <property type="reaction ID" value="UER00236"/>
</dbReference>
<keyword evidence="10" id="KW-0169">Cobalamin biosynthesis</keyword>
<dbReference type="Pfam" id="PF02283">
    <property type="entry name" value="CobU"/>
    <property type="match status" value="1"/>
</dbReference>
<dbReference type="PANTHER" id="PTHR34848">
    <property type="match status" value="1"/>
</dbReference>
<sequence>MLIVVTGGSGSGKSVYAENYSENFSTKMLYYIATMMPYDTECLERIKRHQFQRKEKGFTTLECYKDLETVNLEPNSTVLLECMSNLLANVMFSEDKIIANEAENSNKNVKDCICDYILNGINHLIVHVENLIVVTNEVFSDNGSEYKETMEYIQALGEINQRLALKADRVYEVVCGIPVLLKG</sequence>
<gene>
    <name evidence="18" type="primary">cobU</name>
    <name evidence="18" type="ORF">acsn021_39620</name>
</gene>
<dbReference type="EMBL" id="AP023367">
    <property type="protein sequence ID" value="BCJ96393.1"/>
    <property type="molecule type" value="Genomic_DNA"/>
</dbReference>
<evidence type="ECO:0000256" key="13">
    <source>
        <dbReference type="ARBA" id="ARBA00022777"/>
    </source>
</evidence>
<evidence type="ECO:0000256" key="15">
    <source>
        <dbReference type="ARBA" id="ARBA00023134"/>
    </source>
</evidence>
<keyword evidence="19" id="KW-1185">Reference proteome</keyword>
<evidence type="ECO:0000256" key="2">
    <source>
        <dbReference type="ARBA" id="ARBA00000711"/>
    </source>
</evidence>
<dbReference type="SUPFAM" id="SSF52540">
    <property type="entry name" value="P-loop containing nucleoside triphosphate hydrolases"/>
    <property type="match status" value="1"/>
</dbReference>
<comment type="catalytic activity">
    <reaction evidence="3">
        <text>adenosylcob(III)inamide + GTP = adenosylcob(III)inamide phosphate + GDP + H(+)</text>
        <dbReference type="Rhea" id="RHEA:15765"/>
        <dbReference type="ChEBI" id="CHEBI:2480"/>
        <dbReference type="ChEBI" id="CHEBI:15378"/>
        <dbReference type="ChEBI" id="CHEBI:37565"/>
        <dbReference type="ChEBI" id="CHEBI:58189"/>
        <dbReference type="ChEBI" id="CHEBI:58502"/>
        <dbReference type="EC" id="2.7.1.156"/>
    </reaction>
</comment>
<evidence type="ECO:0000256" key="9">
    <source>
        <dbReference type="ARBA" id="ARBA00012523"/>
    </source>
</evidence>
<organism evidence="18 19">
    <name type="scientific">Anaerocolumna cellulosilytica</name>
    <dbReference type="NCBI Taxonomy" id="433286"/>
    <lineage>
        <taxon>Bacteria</taxon>
        <taxon>Bacillati</taxon>
        <taxon>Bacillota</taxon>
        <taxon>Clostridia</taxon>
        <taxon>Lachnospirales</taxon>
        <taxon>Lachnospiraceae</taxon>
        <taxon>Anaerocolumna</taxon>
    </lineage>
</organism>
<dbReference type="GO" id="GO:0005525">
    <property type="term" value="F:GTP binding"/>
    <property type="evidence" value="ECO:0007669"/>
    <property type="project" value="UniProtKB-KW"/>
</dbReference>